<dbReference type="VEuPathDB" id="PlasmoDB:PVBDA_0902400"/>
<dbReference type="EMBL" id="LR865387">
    <property type="protein sequence ID" value="CAD2091705.1"/>
    <property type="molecule type" value="Genomic_DNA"/>
</dbReference>
<evidence type="ECO:0000313" key="4">
    <source>
        <dbReference type="Proteomes" id="UP000515550"/>
    </source>
</evidence>
<evidence type="ECO:0000313" key="3">
    <source>
        <dbReference type="EMBL" id="CAD2091705.1"/>
    </source>
</evidence>
<proteinExistence type="predicted"/>
<dbReference type="Proteomes" id="UP000515550">
    <property type="component" value="Chromosome PVBDA_09"/>
</dbReference>
<dbReference type="InterPro" id="IPR035985">
    <property type="entry name" value="Ubiquitin-activating_enz"/>
</dbReference>
<dbReference type="GO" id="GO:0000422">
    <property type="term" value="P:autophagy of mitochondrion"/>
    <property type="evidence" value="ECO:0007669"/>
    <property type="project" value="TreeGrafter"/>
</dbReference>
<dbReference type="InterPro" id="IPR000594">
    <property type="entry name" value="ThiF_NAD_FAD-bd"/>
</dbReference>
<evidence type="ECO:0000259" key="1">
    <source>
        <dbReference type="Pfam" id="PF00899"/>
    </source>
</evidence>
<dbReference type="GO" id="GO:0034727">
    <property type="term" value="P:piecemeal microautophagy of the nucleus"/>
    <property type="evidence" value="ECO:0007669"/>
    <property type="project" value="TreeGrafter"/>
</dbReference>
<reference evidence="3 4" key="1">
    <citation type="submission" date="2020-08" db="EMBL/GenBank/DDBJ databases">
        <authorList>
            <person name="Ramaprasad A."/>
        </authorList>
    </citation>
    <scope>NUCLEOTIDE SEQUENCE [LARGE SCALE GENOMIC DNA]</scope>
</reference>
<dbReference type="GO" id="GO:0019779">
    <property type="term" value="F:Atg8 activating enzyme activity"/>
    <property type="evidence" value="ECO:0007669"/>
    <property type="project" value="TreeGrafter"/>
</dbReference>
<dbReference type="AlphaFoldDB" id="A0A6V7S451"/>
<dbReference type="Pfam" id="PF16420">
    <property type="entry name" value="ATG7_N"/>
    <property type="match status" value="1"/>
</dbReference>
<evidence type="ECO:0000259" key="2">
    <source>
        <dbReference type="Pfam" id="PF16420"/>
    </source>
</evidence>
<dbReference type="InterPro" id="IPR032197">
    <property type="entry name" value="Atg7_N"/>
</dbReference>
<dbReference type="GO" id="GO:0000407">
    <property type="term" value="C:phagophore assembly site"/>
    <property type="evidence" value="ECO:0007669"/>
    <property type="project" value="TreeGrafter"/>
</dbReference>
<dbReference type="InterPro" id="IPR045886">
    <property type="entry name" value="ThiF/MoeB/HesA"/>
</dbReference>
<name>A0A6V7S451_PLAVN</name>
<dbReference type="GO" id="GO:0000045">
    <property type="term" value="P:autophagosome assembly"/>
    <property type="evidence" value="ECO:0007669"/>
    <property type="project" value="TreeGrafter"/>
</dbReference>
<dbReference type="Pfam" id="PF00899">
    <property type="entry name" value="ThiF"/>
    <property type="match status" value="1"/>
</dbReference>
<accession>A0A6V7S451</accession>
<sequence>MDINKREECSEEMENRQKCNEEKEQILKHCYNEFKIDISFFLKLHEQKINIYKLKSDYVNLISEAYVKKIKVEYKYKDINNLDVIEFYYPYRNTSFVEINKSSFDINKMCVDSQENEQEENIKKTNSYNKKYQGILLNFNTLEEFLNANKIKHIDNSMNDIKLYAVCENNENKKKACIYDNSFWEYKEGELNLFEKINKYLILSYFDLKKCICYYSIANPVIKPVENFKEITPSKRLHIYIDTENAYLNNNINEINVIDTIYLSLKIDNCFNNHKLFVKSRIFLLLRCKIPQNGDAQSETYYDKFMQNAHEVLSNTQSEEDNEFYKINSFKNLYEYIFHDNTGKENSLNIDQQNKRISHYNILRKNLNLVVLPISCLNELKEEINISKNKILKNVKKELFDIYICMIDPNYVCNSLNWDARNLLYFLTIKYELYNFNINLLAFRDIRILDDNIICSFNSKKKFIFKCPVFSKELQTSSNNTQTVFTDISNILGINYDLVDTLNCSEKSKIFNSGLVKMCNYSINNLNKSGDTNFGKGQNKLIKFFLNSSMFNIKFMGFSDFFKTNKNNENRKWNNFQNDKMCKDMNLLKYEIIAGWKKYIEKKNNKIKESIIYIINLNNFLNKNTIQRISLELNIKLIRWRILKNFKFEKIHNLKILIIGLGTLGCSVARTCVAWGIKNFTFIDNSRVSYSNVSRQCLFTLDDAESCSNTGEYKSVAAKNNLLKISPDLNITSKIMDIPMPGHLNYLKNENLYKTIEELDNLIDNHDVVFLLTDSKESRYFPSLLIAEKHYNCLKQYAKLTTHSNSNIYDLCKLDGDNITYSNYMCILNEGIENKNVNNKQIFNKKSELTDQRNIFYSNILSKINQINKMPPLGISVALGFDSFQVIRHPYLYFKAACYFCNDMNSPTDSISYRTLDEKCTVTRPGISSISSSIATELLISLTQHPLQFSAPHIESDQYICFDSKGDSLKNKNVETSNSFVSCLGATPHIITFNLSNLSMRKLYSDSFDKCVCCSENVILKYQENKLEFVKKVISESLVLEQITNMGMLKQADEEDVIILD</sequence>
<dbReference type="GO" id="GO:0032446">
    <property type="term" value="P:protein modification by small protein conjugation"/>
    <property type="evidence" value="ECO:0007669"/>
    <property type="project" value="TreeGrafter"/>
</dbReference>
<dbReference type="SUPFAM" id="SSF69572">
    <property type="entry name" value="Activating enzymes of the ubiquitin-like proteins"/>
    <property type="match status" value="1"/>
</dbReference>
<dbReference type="PANTHER" id="PTHR10953">
    <property type="entry name" value="UBIQUITIN-ACTIVATING ENZYME E1"/>
    <property type="match status" value="1"/>
</dbReference>
<protein>
    <submittedName>
        <fullName evidence="3">Autophagy-related protein 7, putative</fullName>
    </submittedName>
</protein>
<dbReference type="Gene3D" id="3.40.50.720">
    <property type="entry name" value="NAD(P)-binding Rossmann-like Domain"/>
    <property type="match status" value="1"/>
</dbReference>
<dbReference type="Gene3D" id="3.40.140.70">
    <property type="entry name" value="Ubiquitin-like modifier-activating enzyme ATG7 N-terminal domain"/>
    <property type="match status" value="1"/>
</dbReference>
<feature type="domain" description="Ubiquitin-like modifier-activating enzyme Atg7 N-terminal" evidence="2">
    <location>
        <begin position="34"/>
        <end position="251"/>
    </location>
</feature>
<dbReference type="GO" id="GO:0019778">
    <property type="term" value="F:Atg12 activating enzyme activity"/>
    <property type="evidence" value="ECO:0007669"/>
    <property type="project" value="TreeGrafter"/>
</dbReference>
<dbReference type="PANTHER" id="PTHR10953:SF3">
    <property type="entry name" value="UBIQUITIN-LIKE MODIFIER-ACTIVATING ENZYME ATG7"/>
    <property type="match status" value="1"/>
</dbReference>
<dbReference type="InterPro" id="IPR042522">
    <property type="entry name" value="Atg7_N_1"/>
</dbReference>
<organism evidence="3 4">
    <name type="scientific">Plasmodium vinckei brucechwatti</name>
    <dbReference type="NCBI Taxonomy" id="119398"/>
    <lineage>
        <taxon>Eukaryota</taxon>
        <taxon>Sar</taxon>
        <taxon>Alveolata</taxon>
        <taxon>Apicomplexa</taxon>
        <taxon>Aconoidasida</taxon>
        <taxon>Haemosporida</taxon>
        <taxon>Plasmodiidae</taxon>
        <taxon>Plasmodium</taxon>
        <taxon>Plasmodium (Vinckeia)</taxon>
    </lineage>
</organism>
<feature type="domain" description="THIF-type NAD/FAD binding fold" evidence="1">
    <location>
        <begin position="640"/>
        <end position="951"/>
    </location>
</feature>
<dbReference type="GO" id="GO:0006995">
    <property type="term" value="P:cellular response to nitrogen starvation"/>
    <property type="evidence" value="ECO:0007669"/>
    <property type="project" value="TreeGrafter"/>
</dbReference>
<gene>
    <name evidence="3" type="ORF">PVBDA_0902400</name>
</gene>